<keyword evidence="14 22" id="KW-0472">Membrane</keyword>
<feature type="binding site" description="axial binding residue" evidence="21">
    <location>
        <position position="225"/>
    </location>
    <ligand>
        <name>heme c</name>
        <dbReference type="ChEBI" id="CHEBI:61717"/>
    </ligand>
    <ligandPart>
        <name>Fe</name>
        <dbReference type="ChEBI" id="CHEBI:18248"/>
    </ligandPart>
</feature>
<feature type="transmembrane region" description="Helical" evidence="22">
    <location>
        <begin position="269"/>
        <end position="287"/>
    </location>
</feature>
<evidence type="ECO:0000256" key="7">
    <source>
        <dbReference type="ARBA" id="ARBA00022692"/>
    </source>
</evidence>
<keyword evidence="25" id="KW-1185">Reference proteome</keyword>
<evidence type="ECO:0000256" key="2">
    <source>
        <dbReference type="ARBA" id="ARBA00004273"/>
    </source>
</evidence>
<dbReference type="GO" id="GO:0020037">
    <property type="term" value="F:heme binding"/>
    <property type="evidence" value="ECO:0007669"/>
    <property type="project" value="InterPro"/>
</dbReference>
<evidence type="ECO:0000256" key="18">
    <source>
        <dbReference type="ARBA" id="ARBA00041779"/>
    </source>
</evidence>
<dbReference type="EMBL" id="OU892280">
    <property type="protein sequence ID" value="CAG9768103.1"/>
    <property type="molecule type" value="Genomic_DNA"/>
</dbReference>
<keyword evidence="9" id="KW-0999">Mitochondrion inner membrane</keyword>
<keyword evidence="4" id="KW-0813">Transport</keyword>
<dbReference type="GO" id="GO:0009055">
    <property type="term" value="F:electron transfer activity"/>
    <property type="evidence" value="ECO:0007669"/>
    <property type="project" value="InterPro"/>
</dbReference>
<dbReference type="GO" id="GO:0005743">
    <property type="term" value="C:mitochondrial inner membrane"/>
    <property type="evidence" value="ECO:0007669"/>
    <property type="project" value="UniProtKB-SubCell"/>
</dbReference>
<keyword evidence="5 21" id="KW-0349">Heme</keyword>
<evidence type="ECO:0000256" key="19">
    <source>
        <dbReference type="ARBA" id="ARBA00062753"/>
    </source>
</evidence>
<dbReference type="SUPFAM" id="SSF81496">
    <property type="entry name" value="Cytochrome c1 subunit of cytochrome bc1 complex (Ubiquinol-cytochrome c reductase), transmembrane anchor"/>
    <property type="match status" value="1"/>
</dbReference>
<comment type="subcellular location">
    <subcellularLocation>
        <location evidence="2">Mitochondrion inner membrane</location>
    </subcellularLocation>
</comment>
<feature type="binding site" description="covalent" evidence="21">
    <location>
        <position position="102"/>
    </location>
    <ligand>
        <name>heme c</name>
        <dbReference type="ChEBI" id="CHEBI:61717"/>
    </ligand>
</feature>
<dbReference type="InterPro" id="IPR021157">
    <property type="entry name" value="Cyt_c1_TM_anchor_C"/>
</dbReference>
<keyword evidence="8 21" id="KW-0479">Metal-binding</keyword>
<feature type="transmembrane region" description="Helical" evidence="22">
    <location>
        <begin position="40"/>
        <end position="59"/>
    </location>
</feature>
<evidence type="ECO:0000256" key="1">
    <source>
        <dbReference type="ARBA" id="ARBA00002555"/>
    </source>
</evidence>
<evidence type="ECO:0000256" key="5">
    <source>
        <dbReference type="ARBA" id="ARBA00022617"/>
    </source>
</evidence>
<gene>
    <name evidence="24" type="ORF">CEUTPL_LOCUS8651</name>
</gene>
<dbReference type="OrthoDB" id="5925at2759"/>
<evidence type="ECO:0000256" key="14">
    <source>
        <dbReference type="ARBA" id="ARBA00023136"/>
    </source>
</evidence>
<evidence type="ECO:0000256" key="13">
    <source>
        <dbReference type="ARBA" id="ARBA00023128"/>
    </source>
</evidence>
<keyword evidence="13" id="KW-0496">Mitochondrion</keyword>
<keyword evidence="7 22" id="KW-0812">Transmembrane</keyword>
<keyword evidence="10" id="KW-0249">Electron transport</keyword>
<dbReference type="GO" id="GO:0006122">
    <property type="term" value="P:mitochondrial electron transport, ubiquinol to cytochrome c"/>
    <property type="evidence" value="ECO:0007669"/>
    <property type="project" value="TreeGrafter"/>
</dbReference>
<dbReference type="FunFam" id="1.10.760.10:FF:000002">
    <property type="entry name" value="Cytochrome c1, heme protein"/>
    <property type="match status" value="1"/>
</dbReference>
<evidence type="ECO:0000313" key="25">
    <source>
        <dbReference type="Proteomes" id="UP001152799"/>
    </source>
</evidence>
<keyword evidence="12 21" id="KW-0408">Iron</keyword>
<feature type="domain" description="Cytochrome c" evidence="23">
    <location>
        <begin position="89"/>
        <end position="241"/>
    </location>
</feature>
<feature type="binding site" description="covalent" evidence="21">
    <location>
        <position position="106"/>
    </location>
    <ligand>
        <name>heme c</name>
        <dbReference type="ChEBI" id="CHEBI:61717"/>
    </ligand>
</feature>
<evidence type="ECO:0000256" key="10">
    <source>
        <dbReference type="ARBA" id="ARBA00022982"/>
    </source>
</evidence>
<comment type="subunit">
    <text evidence="19">Component of the ubiquinol-cytochrome c oxidoreductase (cytochrome b-c1 complex, complex III, CIII), a multisubunit enzyme composed of 11 subunits. The complex is composed of 3 respiratory subunits cytochrome b, cytochrome c1 and Rieske protein UQCRFS1, 2 core protein subunits UQCRC1/QCR1 and UQCRC2/QCR2, and 6 low-molecular weight protein subunits UQCRH/QCR6, UQCRB/QCR7, UQCRQ/QCR8, UQCR10/QCR9, UQCR11/QCR10 and subunit 9, the cleavage product of Rieske protein UQCRFS1. The complex exists as an obligatory dimer and forms supercomplexes (SCs) in the inner mitochondrial membrane with NADH-ubiquinone oxidoreductase (complex I, CI) and cytochrome c oxidase (complex IV, CIV), resulting in different assemblies (supercomplex SCI(1)III(2)IV(1) and megacomplex MCI(2)III(2)IV(2)). Interacts with FLVCR2; this interaction occurs in the absence of heme and is disrupted upon heme binding.</text>
</comment>
<evidence type="ECO:0000256" key="8">
    <source>
        <dbReference type="ARBA" id="ARBA00022723"/>
    </source>
</evidence>
<evidence type="ECO:0000256" key="17">
    <source>
        <dbReference type="ARBA" id="ARBA00041724"/>
    </source>
</evidence>
<evidence type="ECO:0000256" key="22">
    <source>
        <dbReference type="SAM" id="Phobius"/>
    </source>
</evidence>
<dbReference type="Gene3D" id="1.20.5.100">
    <property type="entry name" value="Cytochrome c1, transmembrane anchor, C-terminal"/>
    <property type="match status" value="1"/>
</dbReference>
<comment type="function">
    <text evidence="1">Electron carrier protein. The oxidized form of the cytochrome c heme group can accept an electron from the heme group of the cytochrome c1 subunit of cytochrome reductase. Cytochrome c then transfers this electron to the cytochrome oxidase complex, the final protein carrier in the mitochondrial electron-transport chain.</text>
</comment>
<evidence type="ECO:0000313" key="24">
    <source>
        <dbReference type="EMBL" id="CAG9768103.1"/>
    </source>
</evidence>
<evidence type="ECO:0000256" key="16">
    <source>
        <dbReference type="ARBA" id="ARBA00041262"/>
    </source>
</evidence>
<evidence type="ECO:0000256" key="21">
    <source>
        <dbReference type="PIRSR" id="PIRSR602326-1"/>
    </source>
</evidence>
<dbReference type="InterPro" id="IPR002326">
    <property type="entry name" value="Cyt_c1"/>
</dbReference>
<name>A0A9N9MPT4_9CUCU</name>
<dbReference type="PANTHER" id="PTHR10266:SF3">
    <property type="entry name" value="CYTOCHROME C1, HEME PROTEIN, MITOCHONDRIAL"/>
    <property type="match status" value="1"/>
</dbReference>
<dbReference type="InterPro" id="IPR036909">
    <property type="entry name" value="Cyt_c-like_dom_sf"/>
</dbReference>
<accession>A0A9N9MPT4</accession>
<evidence type="ECO:0000256" key="12">
    <source>
        <dbReference type="ARBA" id="ARBA00023004"/>
    </source>
</evidence>
<dbReference type="Proteomes" id="UP001152799">
    <property type="component" value="Chromosome 4"/>
</dbReference>
<proteinExistence type="inferred from homology"/>
<evidence type="ECO:0000256" key="15">
    <source>
        <dbReference type="ARBA" id="ARBA00040084"/>
    </source>
</evidence>
<feature type="binding site" description="axial binding residue" evidence="21">
    <location>
        <position position="105"/>
    </location>
    <ligand>
        <name>heme c</name>
        <dbReference type="ChEBI" id="CHEBI:61717"/>
    </ligand>
    <ligandPart>
        <name>Fe</name>
        <dbReference type="ChEBI" id="CHEBI:18248"/>
    </ligandPart>
</feature>
<dbReference type="FunFam" id="1.20.5.100:FF:000003">
    <property type="entry name" value="Cytochrome c1, heme protein, mitochondrial"/>
    <property type="match status" value="1"/>
</dbReference>
<evidence type="ECO:0000259" key="23">
    <source>
        <dbReference type="PROSITE" id="PS51007"/>
    </source>
</evidence>
<sequence length="307" mass="33964">MAARVGRICGAGLFKSNTTSSLNQISSYSTTRDWSRGRKALVGSLGILAGGAGAIIFALDRSVRASELELHPPKNPWSHNGWFDSLDHASVRRGYEVYKQVCSACHSLRFIAYRNLVGVTHTEEEAKAEAEEQMITDGPDEAGNMFKRPGKLSDYIPSPYPNEEAARAANNGAYPPDLSYITLARHGGEDYIFALLTGYHDAPAGIALREGQYFNPYFVGGAISMAQSLYNEVIEYSDGTPASASQLAKDVSTFLKWTAEPEFDDRKRMMVKAIGIFTILTMVSYYAKRFKWASLKTRKIEFKPKSK</sequence>
<dbReference type="PANTHER" id="PTHR10266">
    <property type="entry name" value="CYTOCHROME C1"/>
    <property type="match status" value="1"/>
</dbReference>
<comment type="cofactor">
    <cofactor evidence="21">
        <name>heme c</name>
        <dbReference type="ChEBI" id="CHEBI:61717"/>
    </cofactor>
    <text evidence="21">Binds 1 heme c group covalently per subunit.</text>
</comment>
<dbReference type="AlphaFoldDB" id="A0A9N9MPT4"/>
<evidence type="ECO:0000256" key="3">
    <source>
        <dbReference type="ARBA" id="ARBA00006488"/>
    </source>
</evidence>
<dbReference type="PROSITE" id="PS51007">
    <property type="entry name" value="CYTC"/>
    <property type="match status" value="1"/>
</dbReference>
<evidence type="ECO:0000256" key="9">
    <source>
        <dbReference type="ARBA" id="ARBA00022792"/>
    </source>
</evidence>
<reference evidence="24" key="1">
    <citation type="submission" date="2022-01" db="EMBL/GenBank/DDBJ databases">
        <authorList>
            <person name="King R."/>
        </authorList>
    </citation>
    <scope>NUCLEOTIDE SEQUENCE</scope>
</reference>
<keyword evidence="6" id="KW-0679">Respiratory chain</keyword>
<dbReference type="Gene3D" id="1.10.760.10">
    <property type="entry name" value="Cytochrome c-like domain"/>
    <property type="match status" value="1"/>
</dbReference>
<comment type="similarity">
    <text evidence="3">Belongs to the cytochrome c family.</text>
</comment>
<dbReference type="PRINTS" id="PR00603">
    <property type="entry name" value="CYTOCHROMEC1"/>
</dbReference>
<dbReference type="SUPFAM" id="SSF46626">
    <property type="entry name" value="Cytochrome c"/>
    <property type="match status" value="1"/>
</dbReference>
<protein>
    <recommendedName>
        <fullName evidence="15">Cytochrome c1, heme protein, mitochondrial</fullName>
    </recommendedName>
    <alternativeName>
        <fullName evidence="18">Complex III subunit 4</fullName>
    </alternativeName>
    <alternativeName>
        <fullName evidence="17">Complex III subunit IV</fullName>
    </alternativeName>
    <alternativeName>
        <fullName evidence="16">Cytochrome b-c1 complex subunit 4</fullName>
    </alternativeName>
    <alternativeName>
        <fullName evidence="20">Ubiquinol-cytochrome-c reductase complex cytochrome c1 subunit</fullName>
    </alternativeName>
</protein>
<dbReference type="Pfam" id="PF02167">
    <property type="entry name" value="Cytochrom_C1"/>
    <property type="match status" value="1"/>
</dbReference>
<evidence type="ECO:0000256" key="11">
    <source>
        <dbReference type="ARBA" id="ARBA00022989"/>
    </source>
</evidence>
<evidence type="ECO:0000256" key="4">
    <source>
        <dbReference type="ARBA" id="ARBA00022448"/>
    </source>
</evidence>
<dbReference type="GO" id="GO:0046872">
    <property type="term" value="F:metal ion binding"/>
    <property type="evidence" value="ECO:0007669"/>
    <property type="project" value="UniProtKB-KW"/>
</dbReference>
<evidence type="ECO:0000256" key="20">
    <source>
        <dbReference type="ARBA" id="ARBA00079825"/>
    </source>
</evidence>
<keyword evidence="11 22" id="KW-1133">Transmembrane helix</keyword>
<organism evidence="24 25">
    <name type="scientific">Ceutorhynchus assimilis</name>
    <name type="common">cabbage seed weevil</name>
    <dbReference type="NCBI Taxonomy" id="467358"/>
    <lineage>
        <taxon>Eukaryota</taxon>
        <taxon>Metazoa</taxon>
        <taxon>Ecdysozoa</taxon>
        <taxon>Arthropoda</taxon>
        <taxon>Hexapoda</taxon>
        <taxon>Insecta</taxon>
        <taxon>Pterygota</taxon>
        <taxon>Neoptera</taxon>
        <taxon>Endopterygota</taxon>
        <taxon>Coleoptera</taxon>
        <taxon>Polyphaga</taxon>
        <taxon>Cucujiformia</taxon>
        <taxon>Curculionidae</taxon>
        <taxon>Ceutorhynchinae</taxon>
        <taxon>Ceutorhynchus</taxon>
    </lineage>
</organism>
<dbReference type="InterPro" id="IPR009056">
    <property type="entry name" value="Cyt_c-like_dom"/>
</dbReference>
<evidence type="ECO:0000256" key="6">
    <source>
        <dbReference type="ARBA" id="ARBA00022660"/>
    </source>
</evidence>